<dbReference type="Proteomes" id="UP000032180">
    <property type="component" value="Chromosome 9"/>
</dbReference>
<dbReference type="Gramene" id="LPERR09G07940.1">
    <property type="protein sequence ID" value="LPERR09G07940.1"/>
    <property type="gene ID" value="LPERR09G07940"/>
</dbReference>
<dbReference type="HOGENOM" id="CLU_2964187_0_0_1"/>
<evidence type="ECO:0000256" key="1">
    <source>
        <dbReference type="SAM" id="MobiDB-lite"/>
    </source>
</evidence>
<feature type="region of interest" description="Disordered" evidence="1">
    <location>
        <begin position="24"/>
        <end position="59"/>
    </location>
</feature>
<evidence type="ECO:0000313" key="3">
    <source>
        <dbReference type="Proteomes" id="UP000032180"/>
    </source>
</evidence>
<proteinExistence type="predicted"/>
<sequence>MMRMKIQTTWWKKKEPVTRELLSSDYTASSKDTCEHSESSTMSLNKSSDSAKKNAQVTN</sequence>
<dbReference type="AlphaFoldDB" id="A0A0D9XE05"/>
<reference evidence="2" key="3">
    <citation type="submission" date="2015-04" db="UniProtKB">
        <authorList>
            <consortium name="EnsemblPlants"/>
        </authorList>
    </citation>
    <scope>IDENTIFICATION</scope>
</reference>
<reference evidence="3" key="2">
    <citation type="submission" date="2013-12" db="EMBL/GenBank/DDBJ databases">
        <authorList>
            <person name="Yu Y."/>
            <person name="Lee S."/>
            <person name="de Baynast K."/>
            <person name="Wissotski M."/>
            <person name="Liu L."/>
            <person name="Talag J."/>
            <person name="Goicoechea J."/>
            <person name="Angelova A."/>
            <person name="Jetty R."/>
            <person name="Kudrna D."/>
            <person name="Golser W."/>
            <person name="Rivera L."/>
            <person name="Zhang J."/>
            <person name="Wing R."/>
        </authorList>
    </citation>
    <scope>NUCLEOTIDE SEQUENCE</scope>
</reference>
<accession>A0A0D9XE05</accession>
<evidence type="ECO:0000313" key="2">
    <source>
        <dbReference type="EnsemblPlants" id="LPERR09G07940.1"/>
    </source>
</evidence>
<organism evidence="2 3">
    <name type="scientific">Leersia perrieri</name>
    <dbReference type="NCBI Taxonomy" id="77586"/>
    <lineage>
        <taxon>Eukaryota</taxon>
        <taxon>Viridiplantae</taxon>
        <taxon>Streptophyta</taxon>
        <taxon>Embryophyta</taxon>
        <taxon>Tracheophyta</taxon>
        <taxon>Spermatophyta</taxon>
        <taxon>Magnoliopsida</taxon>
        <taxon>Liliopsida</taxon>
        <taxon>Poales</taxon>
        <taxon>Poaceae</taxon>
        <taxon>BOP clade</taxon>
        <taxon>Oryzoideae</taxon>
        <taxon>Oryzeae</taxon>
        <taxon>Oryzinae</taxon>
        <taxon>Leersia</taxon>
    </lineage>
</organism>
<keyword evidence="3" id="KW-1185">Reference proteome</keyword>
<feature type="compositionally biased region" description="Polar residues" evidence="1">
    <location>
        <begin position="39"/>
        <end position="59"/>
    </location>
</feature>
<dbReference type="EnsemblPlants" id="LPERR09G07940.1">
    <property type="protein sequence ID" value="LPERR09G07940.1"/>
    <property type="gene ID" value="LPERR09G07940"/>
</dbReference>
<protein>
    <submittedName>
        <fullName evidence="2">Uncharacterized protein</fullName>
    </submittedName>
</protein>
<name>A0A0D9XE05_9ORYZ</name>
<reference evidence="2 3" key="1">
    <citation type="submission" date="2012-08" db="EMBL/GenBank/DDBJ databases">
        <title>Oryza genome evolution.</title>
        <authorList>
            <person name="Wing R.A."/>
        </authorList>
    </citation>
    <scope>NUCLEOTIDE SEQUENCE</scope>
</reference>